<feature type="transmembrane region" description="Helical" evidence="8">
    <location>
        <begin position="359"/>
        <end position="389"/>
    </location>
</feature>
<evidence type="ECO:0000256" key="8">
    <source>
        <dbReference type="SAM" id="Phobius"/>
    </source>
</evidence>
<evidence type="ECO:0000256" key="4">
    <source>
        <dbReference type="ARBA" id="ARBA00022692"/>
    </source>
</evidence>
<dbReference type="AlphaFoldDB" id="A0A8J2WY02"/>
<evidence type="ECO:0000313" key="10">
    <source>
        <dbReference type="Proteomes" id="UP000789595"/>
    </source>
</evidence>
<organism evidence="9 10">
    <name type="scientific">Pelagomonas calceolata</name>
    <dbReference type="NCBI Taxonomy" id="35677"/>
    <lineage>
        <taxon>Eukaryota</taxon>
        <taxon>Sar</taxon>
        <taxon>Stramenopiles</taxon>
        <taxon>Ochrophyta</taxon>
        <taxon>Pelagophyceae</taxon>
        <taxon>Pelagomonadales</taxon>
        <taxon>Pelagomonadaceae</taxon>
        <taxon>Pelagomonas</taxon>
    </lineage>
</organism>
<evidence type="ECO:0000256" key="5">
    <source>
        <dbReference type="ARBA" id="ARBA00022989"/>
    </source>
</evidence>
<accession>A0A8J2WY02</accession>
<keyword evidence="2" id="KW-0813">Transport</keyword>
<evidence type="ECO:0000256" key="7">
    <source>
        <dbReference type="ARBA" id="ARBA00023136"/>
    </source>
</evidence>
<feature type="transmembrane region" description="Helical" evidence="8">
    <location>
        <begin position="154"/>
        <end position="171"/>
    </location>
</feature>
<keyword evidence="7 8" id="KW-0472">Membrane</keyword>
<dbReference type="PANTHER" id="PTHR33281:SF19">
    <property type="entry name" value="VOLTAGE-DEPENDENT ANION CHANNEL-FORMING PROTEIN YNEE"/>
    <property type="match status" value="1"/>
</dbReference>
<comment type="subcellular location">
    <subcellularLocation>
        <location evidence="1">Cell membrane</location>
        <topology evidence="1">Multi-pass membrane protein</topology>
    </subcellularLocation>
</comment>
<proteinExistence type="predicted"/>
<keyword evidence="6" id="KW-0406">Ion transport</keyword>
<evidence type="ECO:0000256" key="2">
    <source>
        <dbReference type="ARBA" id="ARBA00022448"/>
    </source>
</evidence>
<protein>
    <submittedName>
        <fullName evidence="9">Uncharacterized protein</fullName>
    </submittedName>
</protein>
<dbReference type="Proteomes" id="UP000789595">
    <property type="component" value="Unassembled WGS sequence"/>
</dbReference>
<name>A0A8J2WY02_9STRA</name>
<keyword evidence="10" id="KW-1185">Reference proteome</keyword>
<sequence length="488" mass="54262">MLRCARLQGRCLRRPALRCLSTVRDVAERINHPLPEPLSDTLPDHNWHAYEERYSAIHRTHKDRPFVVADVIKQRTHERRYEWGTILLQTFRTSPTAVGASLRNMLYTSAIVTPYCAVQWRDSLGALDLPPAVLDCLSHPNLEMAVQFLDTHQGSLIAAFGVYSTALFLLLSMRLTSAVRYYNDGVLAFSDLCAQSSNLSAQSQLYFTDKRACTEVCLWAYAACRATEAEMHKITGEEARAMYEHLLLRHDEAEAAAAEEADDELAEREASLAYLLGAAEQKWRVEMLVNAQNAPVFALQQLTAMLRVAFDRGLITNIRALIATHSSVEKMVLAHAACQRVQLTPEPYSYTALMKTSSVLWAAGVPLVLMPTLQLATIPMGAMLSFFVAKLDEISAELQNPYGYDISDVGMGSINRRLQREFAQSMLLYNQYDTPVDGRGNAMDGAIDAGEAIKLGLPGVGDWKDNEKLWKAARLGGGENVHAWPSSP</sequence>
<evidence type="ECO:0000313" key="9">
    <source>
        <dbReference type="EMBL" id="CAH0366161.1"/>
    </source>
</evidence>
<dbReference type="GO" id="GO:0005886">
    <property type="term" value="C:plasma membrane"/>
    <property type="evidence" value="ECO:0007669"/>
    <property type="project" value="UniProtKB-SubCell"/>
</dbReference>
<evidence type="ECO:0000256" key="1">
    <source>
        <dbReference type="ARBA" id="ARBA00004651"/>
    </source>
</evidence>
<dbReference type="OrthoDB" id="1368at2759"/>
<dbReference type="GO" id="GO:0005254">
    <property type="term" value="F:chloride channel activity"/>
    <property type="evidence" value="ECO:0007669"/>
    <property type="project" value="InterPro"/>
</dbReference>
<dbReference type="PANTHER" id="PTHR33281">
    <property type="entry name" value="UPF0187 PROTEIN YNEE"/>
    <property type="match status" value="1"/>
</dbReference>
<reference evidence="9" key="1">
    <citation type="submission" date="2021-11" db="EMBL/GenBank/DDBJ databases">
        <authorList>
            <consortium name="Genoscope - CEA"/>
            <person name="William W."/>
        </authorList>
    </citation>
    <scope>NUCLEOTIDE SEQUENCE</scope>
</reference>
<dbReference type="EMBL" id="CAKKNE010000001">
    <property type="protein sequence ID" value="CAH0366161.1"/>
    <property type="molecule type" value="Genomic_DNA"/>
</dbReference>
<gene>
    <name evidence="9" type="ORF">PECAL_1P26360</name>
</gene>
<keyword evidence="4 8" id="KW-0812">Transmembrane</keyword>
<dbReference type="Pfam" id="PF25539">
    <property type="entry name" value="Bestrophin_2"/>
    <property type="match status" value="1"/>
</dbReference>
<evidence type="ECO:0000256" key="6">
    <source>
        <dbReference type="ARBA" id="ARBA00023065"/>
    </source>
</evidence>
<comment type="caution">
    <text evidence="9">The sequence shown here is derived from an EMBL/GenBank/DDBJ whole genome shotgun (WGS) entry which is preliminary data.</text>
</comment>
<keyword evidence="3" id="KW-1003">Cell membrane</keyword>
<keyword evidence="5 8" id="KW-1133">Transmembrane helix</keyword>
<evidence type="ECO:0000256" key="3">
    <source>
        <dbReference type="ARBA" id="ARBA00022475"/>
    </source>
</evidence>
<dbReference type="InterPro" id="IPR044669">
    <property type="entry name" value="YneE/VCCN1/2-like"/>
</dbReference>